<reference evidence="2 3" key="1">
    <citation type="submission" date="2017-05" db="EMBL/GenBank/DDBJ databases">
        <authorList>
            <person name="Varghese N."/>
            <person name="Submissions S."/>
        </authorList>
    </citation>
    <scope>NUCLEOTIDE SEQUENCE [LARGE SCALE GENOMIC DNA]</scope>
    <source>
        <strain evidence="2 3">DSM 19504</strain>
    </source>
</reference>
<organism evidence="2 3">
    <name type="scientific">Halorubrum cibi</name>
    <dbReference type="NCBI Taxonomy" id="413815"/>
    <lineage>
        <taxon>Archaea</taxon>
        <taxon>Methanobacteriati</taxon>
        <taxon>Methanobacteriota</taxon>
        <taxon>Stenosarchaea group</taxon>
        <taxon>Halobacteria</taxon>
        <taxon>Halobacteriales</taxon>
        <taxon>Haloferacaceae</taxon>
        <taxon>Halorubrum</taxon>
    </lineage>
</organism>
<evidence type="ECO:0000256" key="1">
    <source>
        <dbReference type="SAM" id="MobiDB-lite"/>
    </source>
</evidence>
<evidence type="ECO:0000313" key="3">
    <source>
        <dbReference type="Proteomes" id="UP000319712"/>
    </source>
</evidence>
<dbReference type="AlphaFoldDB" id="A0A521DZM5"/>
<keyword evidence="3" id="KW-1185">Reference proteome</keyword>
<gene>
    <name evidence="2" type="ORF">SAMN06264867_108170</name>
</gene>
<sequence length="225" mass="25115">MMEDVNKWQREIREEYRGAFVDETRKEISSIVGVFPESVRDDTRFTQYRTDEGSIDEEFTLGEGVFERGETGAETSLGIERSEPTGSRHESWEAAREFVESLHLLSGAVAVFEPTEHGRPIASDDEEKDGDPVEETDDPVAEVMWTVQLVDQRFETLRSSFAGSISSKIKSVFGWVKNTLSSISSRLWSLVSSHTSLREWSVTGGAGVSMFGLQGNADLSLTFDT</sequence>
<dbReference type="Proteomes" id="UP000319712">
    <property type="component" value="Unassembled WGS sequence"/>
</dbReference>
<protein>
    <submittedName>
        <fullName evidence="2">Uncharacterized protein</fullName>
    </submittedName>
</protein>
<accession>A0A521DZM5</accession>
<feature type="region of interest" description="Disordered" evidence="1">
    <location>
        <begin position="115"/>
        <end position="136"/>
    </location>
</feature>
<feature type="compositionally biased region" description="Acidic residues" evidence="1">
    <location>
        <begin position="123"/>
        <end position="136"/>
    </location>
</feature>
<evidence type="ECO:0000313" key="2">
    <source>
        <dbReference type="EMBL" id="SMO77055.1"/>
    </source>
</evidence>
<dbReference type="EMBL" id="FXTD01000008">
    <property type="protein sequence ID" value="SMO77055.1"/>
    <property type="molecule type" value="Genomic_DNA"/>
</dbReference>
<proteinExistence type="predicted"/>
<name>A0A521DZM5_9EURY</name>